<dbReference type="PROSITE" id="PS50902">
    <property type="entry name" value="FLAVODOXIN_LIKE"/>
    <property type="match status" value="1"/>
</dbReference>
<dbReference type="InterPro" id="IPR029039">
    <property type="entry name" value="Flavoprotein-like_sf"/>
</dbReference>
<comment type="caution">
    <text evidence="2">The sequence shown here is derived from an EMBL/GenBank/DDBJ whole genome shotgun (WGS) entry which is preliminary data.</text>
</comment>
<reference evidence="2 3" key="1">
    <citation type="submission" date="2021-01" db="EMBL/GenBank/DDBJ databases">
        <title>Genomic Encyclopedia of Type Strains, Phase IV (KMG-IV): sequencing the most valuable type-strain genomes for metagenomic binning, comparative biology and taxonomic classification.</title>
        <authorList>
            <person name="Goeker M."/>
        </authorList>
    </citation>
    <scope>NUCLEOTIDE SEQUENCE [LARGE SCALE GENOMIC DNA]</scope>
    <source>
        <strain evidence="2 3">DSM 100968</strain>
    </source>
</reference>
<protein>
    <submittedName>
        <fullName evidence="2">Flavodoxin</fullName>
    </submittedName>
</protein>
<dbReference type="InterPro" id="IPR008254">
    <property type="entry name" value="Flavodoxin/NO_synth"/>
</dbReference>
<dbReference type="Gene3D" id="3.40.50.360">
    <property type="match status" value="1"/>
</dbReference>
<dbReference type="EMBL" id="JAFBEV010000011">
    <property type="protein sequence ID" value="MBM7658060.1"/>
    <property type="molecule type" value="Genomic_DNA"/>
</dbReference>
<proteinExistence type="predicted"/>
<evidence type="ECO:0000313" key="2">
    <source>
        <dbReference type="EMBL" id="MBM7658060.1"/>
    </source>
</evidence>
<evidence type="ECO:0000313" key="3">
    <source>
        <dbReference type="Proteomes" id="UP000823201"/>
    </source>
</evidence>
<dbReference type="SUPFAM" id="SSF52218">
    <property type="entry name" value="Flavoproteins"/>
    <property type="match status" value="1"/>
</dbReference>
<gene>
    <name evidence="2" type="ORF">JOC27_001512</name>
</gene>
<keyword evidence="3" id="KW-1185">Reference proteome</keyword>
<name>A0ABS2Q8D8_9BACL</name>
<dbReference type="Proteomes" id="UP000823201">
    <property type="component" value="Unassembled WGS sequence"/>
</dbReference>
<dbReference type="RefSeq" id="WP_205006540.1">
    <property type="nucleotide sequence ID" value="NZ_CBCRXA010000007.1"/>
</dbReference>
<feature type="domain" description="Flavodoxin-like" evidence="1">
    <location>
        <begin position="3"/>
        <end position="155"/>
    </location>
</feature>
<sequence>MNVLIVCDSVFGNTQKIADAMRSAMDSEKVVMCRPHEVTAGPLDHIDMLIVGSPTRAFHPTKPTTDFIHRLSPNQLKGVSALAFDTRIASQDVSSKALRIVIKLLGYAAKKIAKKLHHKRAHLLLQPEGFYVTGYEGPLKEGECTRAAQWARAAIKLSQANNKD</sequence>
<accession>A0ABS2Q8D8</accession>
<organism evidence="2 3">
    <name type="scientific">Sporolactobacillus spathodeae</name>
    <dbReference type="NCBI Taxonomy" id="1465502"/>
    <lineage>
        <taxon>Bacteria</taxon>
        <taxon>Bacillati</taxon>
        <taxon>Bacillota</taxon>
        <taxon>Bacilli</taxon>
        <taxon>Bacillales</taxon>
        <taxon>Sporolactobacillaceae</taxon>
        <taxon>Sporolactobacillus</taxon>
    </lineage>
</organism>
<evidence type="ECO:0000259" key="1">
    <source>
        <dbReference type="PROSITE" id="PS50902"/>
    </source>
</evidence>